<keyword evidence="2" id="KW-1185">Reference proteome</keyword>
<reference evidence="1 2" key="1">
    <citation type="journal article" date="2019" name="Mol. Ecol. Resour.">
        <title>Improving Illumina assemblies with Hi-C and long reads: an example with the North African dromedary.</title>
        <authorList>
            <person name="Elbers J.P."/>
            <person name="Rogers M.F."/>
            <person name="Perelman P.L."/>
            <person name="Proskuryakova A.A."/>
            <person name="Serdyukova N.A."/>
            <person name="Johnson W.E."/>
            <person name="Horin P."/>
            <person name="Corander J."/>
            <person name="Murphy D."/>
            <person name="Burger P.A."/>
        </authorList>
    </citation>
    <scope>NUCLEOTIDE SEQUENCE [LARGE SCALE GENOMIC DNA]</scope>
    <source>
        <strain evidence="1">Drom800</strain>
        <tissue evidence="1">Blood</tissue>
    </source>
</reference>
<dbReference type="EMBL" id="JWIN03000037">
    <property type="protein sequence ID" value="KAB1252706.1"/>
    <property type="molecule type" value="Genomic_DNA"/>
</dbReference>
<evidence type="ECO:0000313" key="2">
    <source>
        <dbReference type="Proteomes" id="UP000299084"/>
    </source>
</evidence>
<dbReference type="Proteomes" id="UP000299084">
    <property type="component" value="Unassembled WGS sequence"/>
</dbReference>
<proteinExistence type="predicted"/>
<sequence>MLSTPTASLPVSSRSLSRSRPIAPYFPCRLRVQFIGVSLAAQCLAQGRVSEVTRDFSREQARNCSGAGAQRRAPRGRIKDFAAERVITDLEGSGLRVSTGMEKPLMAPSGGGGMRQERYSRSSCAVCSALPRQVLITQTAVAVNTNDVSAGLLGRVEGGAVGAPRSLVAVGLWHAKDDMRRDASLREVGEHFVGLWKAQDVQSSGRGGKKDRATLVSQTSRPCCVRCPTRRGTVRLDFGARLTRTSVVVVSGPLMWVGPRVSLRWLQWSLADRVATYGYTYLQVRGSPRREEYRLEGSGGVAFSRAVDISERADPPYSPAVCGVPARQVLTTWISRTLNETRCSVVFGRLMVEVRGTRIAEPPGVPGSLSLMSVVYCSVNTYGLFSQGPHVLQLYGAVGRFLQAEGCKLGESTLAFSAGMDESCVRSSGCDAETGESYILHVQPYCAHCPTQTGAHQLHLTRLCLLGVVGNSNMTCGGLWTSNGAGAASVHELPGVKSGGLSHHLDLRTGKRHQLREGCKLDGRGSTFSGSRDESWVQGLKAVCERRDTGLVLHTEAMCVRCLPVGKAHQSVGCGGLWTGDTGGAAGVLELPSLNCGGPSEPARVQERCKVGGGESTFSKDMDESWARSSECGGNRGETLARVGEGGTKEGLRLEAMLCVVPNPEGRRSFISVRHGDAQQSVILGGLGSSGGGCLQEPCSPWVLILLQVHVEPVRRCAAGEGCCWRAVGYHLRRVRERVVCGHQDVVGRDLKAVCERRDTGLVLGIEAMLCAVPYPAPESVSRGGLWTGDVGSPAAAGDVGMLSVVLSTQREHVQVRDWEANFTHFLSRSSRFPWSSERRARILPLRDLYGNGKTFDGAIRRWWHETGKVLTFKLCCVQCPTQTGADHSDSVVAVNTNDVSAGLLGRVEGGAVGAPRSLVAVGLWHAKDDMRRDASLREVGEHFVGLWKAQDVQSSGRGGKKDRAMLVSQTSWPCCVRCPTRRGTVRLDFGARLTRTSVVVVSGPLMWVGPRVSLRWLQWSLADRVATYGYTYLQVRGSPRREEYRLEGSGGVAFSRAVDISEVRPSGVCVCARGGGGLACRSSPYSPAVCGVPARQVLTTWILCVGGPGRRTLNETRCSVVFGRLMVEVRGTRIAEPPGVPGSLSLMSVVYCSVNTYGVRLGKRSSYEKKREVLTFSSCTERLGDSCKLRDASWGRARWRFLRGWTSLVCGLQDAMRRQPPRTALLCALPYPDRGSSLELHLTRLCLLGVVGNSNMTCGGLWTSNGAGAASVHELPGVNSGGLSTHLDLRLLQEPELTALFLTLSTDRTHCLSLGPHPAVGPRRTGKRHQLREGCKLDGRGSTFRLEDESWVQGLKAVCERRDTGLVLHTEAMLRAVPYPVGKGHQSVLWWPLDGDTGGAAGVLELPSLNCGGPSEPARVQERCKVGGGESTFSKDMDESWARSSECGGNRGETLARVGEGGTKEGLRLEAMLCAVPNPEGRRSFISVRHGDAQQSVILGGLGSSGGVCLQEPCSPWVLILLQVHVEPVRRCAAGEGCCWRAVGYHLRRVRERVVCGHQDVVGRDLKAVCERRDTGLVLGIEAMLCAVPYPAPESVSRGGLWTGDVGSPAAAGDVGMLSVVLSTQREHVQVRDWEANFKDFAAERVITDLEGSGLRVSTGMEKPLMAPSGGGGMRQERYSVQVCCVQCPTQTGADHSDSVVAVNTNDVSAGLLGRVEGGAVGAPRSLVAVGLWHAKDDMRGMHSLREVGEHFVGLWKAQDVQSSGRGGKKDRAMLVSQTSWPCCVRCPTRRGTVRLDFGARLTRTSVVVVSGPLMWVGPRVSLRWLQWSLADRVATYGDTYLQVRGSPRREEYRLEGRPWLYLRCDHQDVCVCAWWGWVSVQILPLQPCCVRRPSQTGADHLDFKNAQRNALFGGLWAIDGGSTWDPNSVKSCTERLGDSCKLRDASWGRARWRFLRGWTSLVCGLQDAMRRQPPRTALLCALPYPDRGSSLELHLTRLCLLGVVGNSNMTCGGLWTSNGAGAASVHELPGVNSGGLSHPP</sequence>
<protein>
    <submittedName>
        <fullName evidence="1">Uncharacterized protein</fullName>
    </submittedName>
</protein>
<organism evidence="1 2">
    <name type="scientific">Camelus dromedarius</name>
    <name type="common">Dromedary</name>
    <name type="synonym">Arabian camel</name>
    <dbReference type="NCBI Taxonomy" id="9838"/>
    <lineage>
        <taxon>Eukaryota</taxon>
        <taxon>Metazoa</taxon>
        <taxon>Chordata</taxon>
        <taxon>Craniata</taxon>
        <taxon>Vertebrata</taxon>
        <taxon>Euteleostomi</taxon>
        <taxon>Mammalia</taxon>
        <taxon>Eutheria</taxon>
        <taxon>Laurasiatheria</taxon>
        <taxon>Artiodactyla</taxon>
        <taxon>Tylopoda</taxon>
        <taxon>Camelidae</taxon>
        <taxon>Camelus</taxon>
    </lineage>
</organism>
<gene>
    <name evidence="1" type="ORF">Cadr_000002601</name>
</gene>
<name>A0A5N4C1G5_CAMDR</name>
<accession>A0A5N4C1G5</accession>
<evidence type="ECO:0000313" key="1">
    <source>
        <dbReference type="EMBL" id="KAB1252706.1"/>
    </source>
</evidence>
<comment type="caution">
    <text evidence="1">The sequence shown here is derived from an EMBL/GenBank/DDBJ whole genome shotgun (WGS) entry which is preliminary data.</text>
</comment>